<dbReference type="InterPro" id="IPR001370">
    <property type="entry name" value="BIR_rpt"/>
</dbReference>
<dbReference type="SMART" id="SM00238">
    <property type="entry name" value="BIR"/>
    <property type="match status" value="1"/>
</dbReference>
<gene>
    <name evidence="3" type="ORF">HZH66_004503</name>
</gene>
<organism evidence="3 4">
    <name type="scientific">Vespula vulgaris</name>
    <name type="common">Yellow jacket</name>
    <name type="synonym">Wasp</name>
    <dbReference type="NCBI Taxonomy" id="7454"/>
    <lineage>
        <taxon>Eukaryota</taxon>
        <taxon>Metazoa</taxon>
        <taxon>Ecdysozoa</taxon>
        <taxon>Arthropoda</taxon>
        <taxon>Hexapoda</taxon>
        <taxon>Insecta</taxon>
        <taxon>Pterygota</taxon>
        <taxon>Neoptera</taxon>
        <taxon>Endopterygota</taxon>
        <taxon>Hymenoptera</taxon>
        <taxon>Apocrita</taxon>
        <taxon>Aculeata</taxon>
        <taxon>Vespoidea</taxon>
        <taxon>Vespidae</taxon>
        <taxon>Vespinae</taxon>
        <taxon>Vespula</taxon>
    </lineage>
</organism>
<dbReference type="CDD" id="cd00022">
    <property type="entry name" value="BIR"/>
    <property type="match status" value="1"/>
</dbReference>
<evidence type="ECO:0000313" key="3">
    <source>
        <dbReference type="EMBL" id="KAF7402236.1"/>
    </source>
</evidence>
<dbReference type="SUPFAM" id="SSF57924">
    <property type="entry name" value="Inhibitor of apoptosis (IAP) repeat"/>
    <property type="match status" value="1"/>
</dbReference>
<accession>A0A834KAK9</accession>
<keyword evidence="4" id="KW-1185">Reference proteome</keyword>
<keyword evidence="1" id="KW-0479">Metal-binding</keyword>
<dbReference type="EMBL" id="JACSEA010000004">
    <property type="protein sequence ID" value="KAF7402236.1"/>
    <property type="molecule type" value="Genomic_DNA"/>
</dbReference>
<comment type="caution">
    <text evidence="3">The sequence shown here is derived from an EMBL/GenBank/DDBJ whole genome shotgun (WGS) entry which is preliminary data.</text>
</comment>
<protein>
    <submittedName>
        <fullName evidence="3">Uncharacterized protein</fullName>
    </submittedName>
</protein>
<dbReference type="Proteomes" id="UP000614350">
    <property type="component" value="Unassembled WGS sequence"/>
</dbReference>
<keyword evidence="2" id="KW-0862">Zinc</keyword>
<dbReference type="Gene3D" id="1.10.1170.10">
    <property type="entry name" value="Inhibitor Of Apoptosis Protein (2mihbC-IAP-1), Chain A"/>
    <property type="match status" value="1"/>
</dbReference>
<dbReference type="InterPro" id="IPR051190">
    <property type="entry name" value="Baculoviral_IAP"/>
</dbReference>
<dbReference type="PANTHER" id="PTHR46771:SF5">
    <property type="entry name" value="DETERIN"/>
    <property type="match status" value="1"/>
</dbReference>
<dbReference type="PANTHER" id="PTHR46771">
    <property type="entry name" value="DETERIN"/>
    <property type="match status" value="1"/>
</dbReference>
<dbReference type="AlphaFoldDB" id="A0A834KAK9"/>
<evidence type="ECO:0000256" key="2">
    <source>
        <dbReference type="ARBA" id="ARBA00022833"/>
    </source>
</evidence>
<evidence type="ECO:0000313" key="4">
    <source>
        <dbReference type="Proteomes" id="UP000614350"/>
    </source>
</evidence>
<dbReference type="Pfam" id="PF00653">
    <property type="entry name" value="BIR"/>
    <property type="match status" value="1"/>
</dbReference>
<evidence type="ECO:0000256" key="1">
    <source>
        <dbReference type="ARBA" id="ARBA00022723"/>
    </source>
</evidence>
<dbReference type="GO" id="GO:0046872">
    <property type="term" value="F:metal ion binding"/>
    <property type="evidence" value="ECO:0007669"/>
    <property type="project" value="UniProtKB-KW"/>
</dbReference>
<proteinExistence type="predicted"/>
<dbReference type="PROSITE" id="PS50143">
    <property type="entry name" value="BIR_REPEAT_2"/>
    <property type="match status" value="1"/>
</dbReference>
<reference evidence="3" key="1">
    <citation type="journal article" date="2020" name="G3 (Bethesda)">
        <title>High-Quality Assemblies for Three Invasive Social Wasps from the &lt;i&gt;Vespula&lt;/i&gt; Genus.</title>
        <authorList>
            <person name="Harrop T.W.R."/>
            <person name="Guhlin J."/>
            <person name="McLaughlin G.M."/>
            <person name="Permina E."/>
            <person name="Stockwell P."/>
            <person name="Gilligan J."/>
            <person name="Le Lec M.F."/>
            <person name="Gruber M.A.M."/>
            <person name="Quinn O."/>
            <person name="Lovegrove M."/>
            <person name="Duncan E.J."/>
            <person name="Remnant E.J."/>
            <person name="Van Eeckhoven J."/>
            <person name="Graham B."/>
            <person name="Knapp R.A."/>
            <person name="Langford K.W."/>
            <person name="Kronenberg Z."/>
            <person name="Press M.O."/>
            <person name="Eacker S.M."/>
            <person name="Wilson-Rankin E.E."/>
            <person name="Purcell J."/>
            <person name="Lester P.J."/>
            <person name="Dearden P.K."/>
        </authorList>
    </citation>
    <scope>NUCLEOTIDE SEQUENCE</scope>
    <source>
        <strain evidence="3">Marl-1</strain>
    </source>
</reference>
<sequence length="150" mass="17457">MDFLPATSSLFWRTVRLETFKNWPYQSSKDSCTPERMASAGFFSKATKEEPDLAECFICSKQLDGWESTDDPWKEHENHQPSCAFVKLQKQDECLWTVYELFELIKAYNLKECECELEKAKSKVKDEAAKLVEEIPLLFKSIRKQKRGGS</sequence>
<name>A0A834KAK9_VESVU</name>